<dbReference type="PIRSF" id="PIRSF004486">
    <property type="entry name" value="MraW"/>
    <property type="match status" value="1"/>
</dbReference>
<dbReference type="FunFam" id="1.10.150.170:FF:000003">
    <property type="entry name" value="Ribosomal RNA small subunit methyltransferase H"/>
    <property type="match status" value="1"/>
</dbReference>
<dbReference type="GO" id="GO:0005737">
    <property type="term" value="C:cytoplasm"/>
    <property type="evidence" value="ECO:0007669"/>
    <property type="project" value="UniProtKB-SubCell"/>
</dbReference>
<keyword evidence="5 6" id="KW-0949">S-adenosyl-L-methionine</keyword>
<name>A0A7X2TRS9_9SPIO</name>
<dbReference type="EMBL" id="VUNN01000009">
    <property type="protein sequence ID" value="MSU06293.1"/>
    <property type="molecule type" value="Genomic_DNA"/>
</dbReference>
<comment type="catalytic activity">
    <reaction evidence="6">
        <text>cytidine(1402) in 16S rRNA + S-adenosyl-L-methionine = N(4)-methylcytidine(1402) in 16S rRNA + S-adenosyl-L-homocysteine + H(+)</text>
        <dbReference type="Rhea" id="RHEA:42928"/>
        <dbReference type="Rhea" id="RHEA-COMP:10286"/>
        <dbReference type="Rhea" id="RHEA-COMP:10287"/>
        <dbReference type="ChEBI" id="CHEBI:15378"/>
        <dbReference type="ChEBI" id="CHEBI:57856"/>
        <dbReference type="ChEBI" id="CHEBI:59789"/>
        <dbReference type="ChEBI" id="CHEBI:74506"/>
        <dbReference type="ChEBI" id="CHEBI:82748"/>
        <dbReference type="EC" id="2.1.1.199"/>
    </reaction>
</comment>
<dbReference type="HAMAP" id="MF_01007">
    <property type="entry name" value="16SrRNA_methyltr_H"/>
    <property type="match status" value="1"/>
</dbReference>
<reference evidence="7 8" key="1">
    <citation type="submission" date="2019-08" db="EMBL/GenBank/DDBJ databases">
        <title>In-depth cultivation of the pig gut microbiome towards novel bacterial diversity and tailored functional studies.</title>
        <authorList>
            <person name="Wylensek D."/>
            <person name="Hitch T.C.A."/>
            <person name="Clavel T."/>
        </authorList>
    </citation>
    <scope>NUCLEOTIDE SEQUENCE [LARGE SCALE GENOMIC DNA]</scope>
    <source>
        <strain evidence="7 8">NM-380-WT-3C1</strain>
    </source>
</reference>
<dbReference type="EC" id="2.1.1.199" evidence="6"/>
<organism evidence="7 8">
    <name type="scientific">Bullifex porci</name>
    <dbReference type="NCBI Taxonomy" id="2606638"/>
    <lineage>
        <taxon>Bacteria</taxon>
        <taxon>Pseudomonadati</taxon>
        <taxon>Spirochaetota</taxon>
        <taxon>Spirochaetia</taxon>
        <taxon>Spirochaetales</taxon>
        <taxon>Spirochaetaceae</taxon>
        <taxon>Bullifex</taxon>
    </lineage>
</organism>
<dbReference type="Pfam" id="PF01795">
    <property type="entry name" value="Methyltransf_5"/>
    <property type="match status" value="1"/>
</dbReference>
<evidence type="ECO:0000313" key="8">
    <source>
        <dbReference type="Proteomes" id="UP000460549"/>
    </source>
</evidence>
<proteinExistence type="inferred from homology"/>
<evidence type="ECO:0000256" key="6">
    <source>
        <dbReference type="HAMAP-Rule" id="MF_01007"/>
    </source>
</evidence>
<evidence type="ECO:0000256" key="2">
    <source>
        <dbReference type="ARBA" id="ARBA00022552"/>
    </source>
</evidence>
<feature type="binding site" evidence="6">
    <location>
        <position position="53"/>
    </location>
    <ligand>
        <name>S-adenosyl-L-methionine</name>
        <dbReference type="ChEBI" id="CHEBI:59789"/>
    </ligand>
</feature>
<feature type="binding site" evidence="6">
    <location>
        <position position="105"/>
    </location>
    <ligand>
        <name>S-adenosyl-L-methionine</name>
        <dbReference type="ChEBI" id="CHEBI:59789"/>
    </ligand>
</feature>
<keyword evidence="2 6" id="KW-0698">rRNA processing</keyword>
<dbReference type="NCBIfam" id="TIGR00006">
    <property type="entry name" value="16S rRNA (cytosine(1402)-N(4))-methyltransferase RsmH"/>
    <property type="match status" value="1"/>
</dbReference>
<gene>
    <name evidence="6 7" type="primary">rsmH</name>
    <name evidence="7" type="ORF">FYJ80_05800</name>
</gene>
<dbReference type="InterPro" id="IPR002903">
    <property type="entry name" value="RsmH"/>
</dbReference>
<dbReference type="InterPro" id="IPR029063">
    <property type="entry name" value="SAM-dependent_MTases_sf"/>
</dbReference>
<protein>
    <recommendedName>
        <fullName evidence="6">Ribosomal RNA small subunit methyltransferase H</fullName>
        <ecNumber evidence="6">2.1.1.199</ecNumber>
    </recommendedName>
    <alternativeName>
        <fullName evidence="6">16S rRNA m(4)C1402 methyltransferase</fullName>
    </alternativeName>
    <alternativeName>
        <fullName evidence="6">rRNA (cytosine-N(4)-)-methyltransferase RsmH</fullName>
    </alternativeName>
</protein>
<comment type="function">
    <text evidence="6">Specifically methylates the N4 position of cytidine in position 1402 (C1402) of 16S rRNA.</text>
</comment>
<dbReference type="InterPro" id="IPR023397">
    <property type="entry name" value="SAM-dep_MeTrfase_MraW_recog"/>
</dbReference>
<evidence type="ECO:0000256" key="4">
    <source>
        <dbReference type="ARBA" id="ARBA00022679"/>
    </source>
</evidence>
<keyword evidence="3 6" id="KW-0489">Methyltransferase</keyword>
<dbReference type="SUPFAM" id="SSF81799">
    <property type="entry name" value="Putative methyltransferase TM0872, insert domain"/>
    <property type="match status" value="1"/>
</dbReference>
<keyword evidence="8" id="KW-1185">Reference proteome</keyword>
<comment type="similarity">
    <text evidence="1 6">Belongs to the methyltransferase superfamily. RsmH family.</text>
</comment>
<evidence type="ECO:0000256" key="3">
    <source>
        <dbReference type="ARBA" id="ARBA00022603"/>
    </source>
</evidence>
<evidence type="ECO:0000256" key="1">
    <source>
        <dbReference type="ARBA" id="ARBA00010396"/>
    </source>
</evidence>
<sequence>MEICHYPVMHKEVLEYLKPVSEEPIMIDCTTGEGGHTALFLEKYPSLKVIGLDRDKEIQKKAIERFKDYKDRFEPQNCWFNDYLKNRESDSADMILFDLGISVYHYVESERGFSFAHDERLDMRLNAEQELSAEDIVNIYPETELANIIYKYGEERYSRRIAERICRERLEKRITTAKQLADIIAAAVPAAYRYGRINPATRTFQAIRIEVNKELDRIEPALKEAVRVVKKGGRIGVITFHSLEDRKVKWFFKDEASENNTISILTKKPICPSEEETSVNSPSRSAKLRIVEKL</sequence>
<dbReference type="Gene3D" id="1.10.150.170">
    <property type="entry name" value="Putative methyltransferase TM0872, insert domain"/>
    <property type="match status" value="1"/>
</dbReference>
<comment type="subcellular location">
    <subcellularLocation>
        <location evidence="6">Cytoplasm</location>
    </subcellularLocation>
</comment>
<comment type="caution">
    <text evidence="7">The sequence shown here is derived from an EMBL/GenBank/DDBJ whole genome shotgun (WGS) entry which is preliminary data.</text>
</comment>
<dbReference type="AlphaFoldDB" id="A0A7X2TRS9"/>
<evidence type="ECO:0000256" key="5">
    <source>
        <dbReference type="ARBA" id="ARBA00022691"/>
    </source>
</evidence>
<accession>A0A7X2TRS9</accession>
<dbReference type="Gene3D" id="3.40.50.150">
    <property type="entry name" value="Vaccinia Virus protein VP39"/>
    <property type="match status" value="1"/>
</dbReference>
<dbReference type="GO" id="GO:0070475">
    <property type="term" value="P:rRNA base methylation"/>
    <property type="evidence" value="ECO:0007669"/>
    <property type="project" value="UniProtKB-UniRule"/>
</dbReference>
<keyword evidence="4 6" id="KW-0808">Transferase</keyword>
<keyword evidence="6" id="KW-0963">Cytoplasm</keyword>
<feature type="binding site" evidence="6">
    <location>
        <position position="80"/>
    </location>
    <ligand>
        <name>S-adenosyl-L-methionine</name>
        <dbReference type="ChEBI" id="CHEBI:59789"/>
    </ligand>
</feature>
<dbReference type="SUPFAM" id="SSF53335">
    <property type="entry name" value="S-adenosyl-L-methionine-dependent methyltransferases"/>
    <property type="match status" value="1"/>
</dbReference>
<feature type="binding site" evidence="6">
    <location>
        <begin position="34"/>
        <end position="36"/>
    </location>
    <ligand>
        <name>S-adenosyl-L-methionine</name>
        <dbReference type="ChEBI" id="CHEBI:59789"/>
    </ligand>
</feature>
<dbReference type="PANTHER" id="PTHR11265">
    <property type="entry name" value="S-ADENOSYL-METHYLTRANSFERASE MRAW"/>
    <property type="match status" value="1"/>
</dbReference>
<dbReference type="PANTHER" id="PTHR11265:SF0">
    <property type="entry name" value="12S RRNA N4-METHYLCYTIDINE METHYLTRANSFERASE"/>
    <property type="match status" value="1"/>
</dbReference>
<evidence type="ECO:0000313" key="7">
    <source>
        <dbReference type="EMBL" id="MSU06293.1"/>
    </source>
</evidence>
<feature type="binding site" evidence="6">
    <location>
        <position position="98"/>
    </location>
    <ligand>
        <name>S-adenosyl-L-methionine</name>
        <dbReference type="ChEBI" id="CHEBI:59789"/>
    </ligand>
</feature>
<dbReference type="Proteomes" id="UP000460549">
    <property type="component" value="Unassembled WGS sequence"/>
</dbReference>
<dbReference type="GO" id="GO:0071424">
    <property type="term" value="F:rRNA (cytosine-N4-)-methyltransferase activity"/>
    <property type="evidence" value="ECO:0007669"/>
    <property type="project" value="UniProtKB-UniRule"/>
</dbReference>
<dbReference type="RefSeq" id="WP_154425269.1">
    <property type="nucleotide sequence ID" value="NZ_VUNN01000009.1"/>
</dbReference>